<dbReference type="Proteomes" id="UP000033774">
    <property type="component" value="Unassembled WGS sequence"/>
</dbReference>
<reference evidence="7 8" key="1">
    <citation type="submission" date="2015-03" db="EMBL/GenBank/DDBJ databases">
        <title>Draft genome sequence of Elstera litoralis.</title>
        <authorList>
            <person name="Rahalkar M.C."/>
            <person name="Dhakephalkar P.K."/>
            <person name="Pore S.D."/>
            <person name="Arora P."/>
            <person name="Kapse N.G."/>
            <person name="Pandit P.S."/>
        </authorList>
    </citation>
    <scope>NUCLEOTIDE SEQUENCE [LARGE SCALE GENOMIC DNA]</scope>
    <source>
        <strain evidence="7 8">Dia-1</strain>
    </source>
</reference>
<organism evidence="7 8">
    <name type="scientific">Elstera litoralis</name>
    <dbReference type="NCBI Taxonomy" id="552518"/>
    <lineage>
        <taxon>Bacteria</taxon>
        <taxon>Pseudomonadati</taxon>
        <taxon>Pseudomonadota</taxon>
        <taxon>Alphaproteobacteria</taxon>
        <taxon>Rhodospirillales</taxon>
        <taxon>Rhodospirillaceae</taxon>
        <taxon>Elstera</taxon>
    </lineage>
</organism>
<dbReference type="GO" id="GO:0015171">
    <property type="term" value="F:amino acid transmembrane transporter activity"/>
    <property type="evidence" value="ECO:0007669"/>
    <property type="project" value="TreeGrafter"/>
</dbReference>
<evidence type="ECO:0000256" key="1">
    <source>
        <dbReference type="ARBA" id="ARBA00004651"/>
    </source>
</evidence>
<keyword evidence="8" id="KW-1185">Reference proteome</keyword>
<dbReference type="OrthoDB" id="9807053at2"/>
<proteinExistence type="predicted"/>
<feature type="transmembrane region" description="Helical" evidence="6">
    <location>
        <begin position="74"/>
        <end position="91"/>
    </location>
</feature>
<dbReference type="GO" id="GO:0005886">
    <property type="term" value="C:plasma membrane"/>
    <property type="evidence" value="ECO:0007669"/>
    <property type="project" value="UniProtKB-SubCell"/>
</dbReference>
<dbReference type="PANTHER" id="PTHR30086:SF20">
    <property type="entry name" value="ARGININE EXPORTER PROTEIN ARGO-RELATED"/>
    <property type="match status" value="1"/>
</dbReference>
<dbReference type="PATRIC" id="fig|552518.3.peg.830"/>
<sequence>MSFETLALFSLACLMLAITPGPDMIYVLSRSIAQGPLAGLVSVAGFAVGITCHALAAAFGLAQLFESSPLAYDVLQYAGAAYLAWMAFQTFRSPELPFLTNAKAPKAALWRVFRQACIGNLLNPKVILFFIALFPQFLNHQDGSILGQTLILVLILNIIGSAVTGTIALLGGRFGTFMSSRPRFQKVQKYLLGTVFAGLALRLAMGRST</sequence>
<evidence type="ECO:0000256" key="2">
    <source>
        <dbReference type="ARBA" id="ARBA00022475"/>
    </source>
</evidence>
<keyword evidence="2" id="KW-1003">Cell membrane</keyword>
<feature type="transmembrane region" description="Helical" evidence="6">
    <location>
        <begin position="6"/>
        <end position="28"/>
    </location>
</feature>
<dbReference type="RefSeq" id="WP_045775391.1">
    <property type="nucleotide sequence ID" value="NZ_LAJY01000179.1"/>
</dbReference>
<keyword evidence="3 6" id="KW-0812">Transmembrane</keyword>
<evidence type="ECO:0000313" key="8">
    <source>
        <dbReference type="Proteomes" id="UP000033774"/>
    </source>
</evidence>
<dbReference type="EMBL" id="LAJY01000179">
    <property type="protein sequence ID" value="KJV09971.1"/>
    <property type="molecule type" value="Genomic_DNA"/>
</dbReference>
<protein>
    <submittedName>
        <fullName evidence="7">Amino acid transporter</fullName>
    </submittedName>
</protein>
<dbReference type="InterPro" id="IPR001123">
    <property type="entry name" value="LeuE-type"/>
</dbReference>
<feature type="transmembrane region" description="Helical" evidence="6">
    <location>
        <begin position="40"/>
        <end position="62"/>
    </location>
</feature>
<dbReference type="PIRSF" id="PIRSF006324">
    <property type="entry name" value="LeuE"/>
    <property type="match status" value="1"/>
</dbReference>
<feature type="transmembrane region" description="Helical" evidence="6">
    <location>
        <begin position="112"/>
        <end position="133"/>
    </location>
</feature>
<evidence type="ECO:0000256" key="6">
    <source>
        <dbReference type="SAM" id="Phobius"/>
    </source>
</evidence>
<name>A0A0F3ITD4_9PROT</name>
<feature type="transmembrane region" description="Helical" evidence="6">
    <location>
        <begin position="145"/>
        <end position="170"/>
    </location>
</feature>
<gene>
    <name evidence="7" type="ORF">VZ95_08055</name>
</gene>
<evidence type="ECO:0000313" key="7">
    <source>
        <dbReference type="EMBL" id="KJV09971.1"/>
    </source>
</evidence>
<evidence type="ECO:0000256" key="5">
    <source>
        <dbReference type="ARBA" id="ARBA00023136"/>
    </source>
</evidence>
<evidence type="ECO:0000256" key="4">
    <source>
        <dbReference type="ARBA" id="ARBA00022989"/>
    </source>
</evidence>
<keyword evidence="5 6" id="KW-0472">Membrane</keyword>
<accession>A0A0F3ITD4</accession>
<comment type="caution">
    <text evidence="7">The sequence shown here is derived from an EMBL/GenBank/DDBJ whole genome shotgun (WGS) entry which is preliminary data.</text>
</comment>
<comment type="subcellular location">
    <subcellularLocation>
        <location evidence="1">Cell membrane</location>
        <topology evidence="1">Multi-pass membrane protein</topology>
    </subcellularLocation>
</comment>
<dbReference type="Pfam" id="PF01810">
    <property type="entry name" value="LysE"/>
    <property type="match status" value="1"/>
</dbReference>
<dbReference type="AlphaFoldDB" id="A0A0F3ITD4"/>
<keyword evidence="4 6" id="KW-1133">Transmembrane helix</keyword>
<dbReference type="PANTHER" id="PTHR30086">
    <property type="entry name" value="ARGININE EXPORTER PROTEIN ARGO"/>
    <property type="match status" value="1"/>
</dbReference>
<evidence type="ECO:0000256" key="3">
    <source>
        <dbReference type="ARBA" id="ARBA00022692"/>
    </source>
</evidence>